<protein>
    <submittedName>
        <fullName evidence="1">Uncharacterized protein</fullName>
    </submittedName>
</protein>
<reference evidence="1 2" key="1">
    <citation type="submission" date="2014-06" db="EMBL/GenBank/DDBJ databases">
        <title>Whole Genome Sequences of Three Symbiotic Endozoicomonas Bacteria.</title>
        <authorList>
            <person name="Neave M.J."/>
            <person name="Apprill A."/>
            <person name="Voolstra C.R."/>
        </authorList>
    </citation>
    <scope>NUCLEOTIDE SEQUENCE [LARGE SCALE GENOMIC DNA]</scope>
    <source>
        <strain evidence="1 2">DSM 25634</strain>
    </source>
</reference>
<dbReference type="AlphaFoldDB" id="A0A081NMC5"/>
<name>A0A081NMC5_9GAMM</name>
<gene>
    <name evidence="1" type="ORF">GZ78_06770</name>
</gene>
<evidence type="ECO:0000313" key="1">
    <source>
        <dbReference type="EMBL" id="KEQ19598.1"/>
    </source>
</evidence>
<sequence length="111" mass="12598">MPELSIREKSKVNQKKVSSFIYKAVTDPKKLAEQAATSAAILGLDYIGVARPLKEGMDFIKEKTQFEFGDCGKVRFSSKVKAETCMFDNSKIELNSDYKLDSFTVNFKWQL</sequence>
<proteinExistence type="predicted"/>
<organism evidence="1 2">
    <name type="scientific">Endozoicomonas numazuensis</name>
    <dbReference type="NCBI Taxonomy" id="1137799"/>
    <lineage>
        <taxon>Bacteria</taxon>
        <taxon>Pseudomonadati</taxon>
        <taxon>Pseudomonadota</taxon>
        <taxon>Gammaproteobacteria</taxon>
        <taxon>Oceanospirillales</taxon>
        <taxon>Endozoicomonadaceae</taxon>
        <taxon>Endozoicomonas</taxon>
    </lineage>
</organism>
<comment type="caution">
    <text evidence="1">The sequence shown here is derived from an EMBL/GenBank/DDBJ whole genome shotgun (WGS) entry which is preliminary data.</text>
</comment>
<keyword evidence="2" id="KW-1185">Reference proteome</keyword>
<accession>A0A081NMC5</accession>
<dbReference type="EMBL" id="JOKH01000001">
    <property type="protein sequence ID" value="KEQ19598.1"/>
    <property type="molecule type" value="Genomic_DNA"/>
</dbReference>
<dbReference type="Proteomes" id="UP000028073">
    <property type="component" value="Unassembled WGS sequence"/>
</dbReference>
<evidence type="ECO:0000313" key="2">
    <source>
        <dbReference type="Proteomes" id="UP000028073"/>
    </source>
</evidence>